<dbReference type="InterPro" id="IPR000835">
    <property type="entry name" value="HTH_MarR-typ"/>
</dbReference>
<dbReference type="PROSITE" id="PS50995">
    <property type="entry name" value="HTH_MARR_2"/>
    <property type="match status" value="1"/>
</dbReference>
<evidence type="ECO:0000313" key="4">
    <source>
        <dbReference type="Proteomes" id="UP000764837"/>
    </source>
</evidence>
<reference evidence="3 4" key="1">
    <citation type="submission" date="2021-01" db="EMBL/GenBank/DDBJ databases">
        <title>Sequencing the genomes of 1000 actinobacteria strains.</title>
        <authorList>
            <person name="Klenk H.-P."/>
        </authorList>
    </citation>
    <scope>NUCLEOTIDE SEQUENCE [LARGE SCALE GENOMIC DNA]</scope>
    <source>
        <strain evidence="3 4">DSM 100204</strain>
    </source>
</reference>
<keyword evidence="3" id="KW-0238">DNA-binding</keyword>
<sequence>MTELNGPSDPEKSMAAALDEAAAALLGIWESAREGTANRVSGAQLRAVMVVEQHDGINLRRLATRLGMLLSSASRLCDRLVAAGMLEREPGRFDRREISLHLTPDARRLLAELRADRQAQLAAVLAAMSPGGRDALLSGMREFDESARRQQAQSASAPGESAGQGEWPDDPDRPTVRSRDWSVDPDRQARAVWAGPAGGPERSIGSNRDWPAGDPPVARTA</sequence>
<keyword evidence="4" id="KW-1185">Reference proteome</keyword>
<dbReference type="Pfam" id="PF12802">
    <property type="entry name" value="MarR_2"/>
    <property type="match status" value="1"/>
</dbReference>
<dbReference type="InterPro" id="IPR039422">
    <property type="entry name" value="MarR/SlyA-like"/>
</dbReference>
<feature type="compositionally biased region" description="Basic and acidic residues" evidence="1">
    <location>
        <begin position="170"/>
        <end position="189"/>
    </location>
</feature>
<comment type="caution">
    <text evidence="3">The sequence shown here is derived from an EMBL/GenBank/DDBJ whole genome shotgun (WGS) entry which is preliminary data.</text>
</comment>
<dbReference type="Gene3D" id="1.10.10.10">
    <property type="entry name" value="Winged helix-like DNA-binding domain superfamily/Winged helix DNA-binding domain"/>
    <property type="match status" value="1"/>
</dbReference>
<dbReference type="PANTHER" id="PTHR33164:SF103">
    <property type="entry name" value="REGULATORY PROTEIN MARR"/>
    <property type="match status" value="1"/>
</dbReference>
<name>A0ABS2LQQ2_9ACTN</name>
<dbReference type="SUPFAM" id="SSF46785">
    <property type="entry name" value="Winged helix' DNA-binding domain"/>
    <property type="match status" value="1"/>
</dbReference>
<protein>
    <submittedName>
        <fullName evidence="3">DNA-binding MarR family transcriptional regulator</fullName>
    </submittedName>
</protein>
<accession>A0ABS2LQQ2</accession>
<evidence type="ECO:0000313" key="3">
    <source>
        <dbReference type="EMBL" id="MBM7490506.1"/>
    </source>
</evidence>
<dbReference type="InterPro" id="IPR036388">
    <property type="entry name" value="WH-like_DNA-bd_sf"/>
</dbReference>
<feature type="domain" description="HTH marR-type" evidence="2">
    <location>
        <begin position="11"/>
        <end position="145"/>
    </location>
</feature>
<evidence type="ECO:0000256" key="1">
    <source>
        <dbReference type="SAM" id="MobiDB-lite"/>
    </source>
</evidence>
<dbReference type="EMBL" id="JAFBBP010000001">
    <property type="protein sequence ID" value="MBM7490506.1"/>
    <property type="molecule type" value="Genomic_DNA"/>
</dbReference>
<dbReference type="GO" id="GO:0003677">
    <property type="term" value="F:DNA binding"/>
    <property type="evidence" value="ECO:0007669"/>
    <property type="project" value="UniProtKB-KW"/>
</dbReference>
<dbReference type="PANTHER" id="PTHR33164">
    <property type="entry name" value="TRANSCRIPTIONAL REGULATOR, MARR FAMILY"/>
    <property type="match status" value="1"/>
</dbReference>
<gene>
    <name evidence="3" type="ORF">JOD64_001728</name>
</gene>
<dbReference type="InterPro" id="IPR036390">
    <property type="entry name" value="WH_DNA-bd_sf"/>
</dbReference>
<proteinExistence type="predicted"/>
<organism evidence="3 4">
    <name type="scientific">Micromonospora luteifusca</name>
    <dbReference type="NCBI Taxonomy" id="709860"/>
    <lineage>
        <taxon>Bacteria</taxon>
        <taxon>Bacillati</taxon>
        <taxon>Actinomycetota</taxon>
        <taxon>Actinomycetes</taxon>
        <taxon>Micromonosporales</taxon>
        <taxon>Micromonosporaceae</taxon>
        <taxon>Micromonospora</taxon>
    </lineage>
</organism>
<dbReference type="Proteomes" id="UP000764837">
    <property type="component" value="Unassembled WGS sequence"/>
</dbReference>
<feature type="region of interest" description="Disordered" evidence="1">
    <location>
        <begin position="143"/>
        <end position="221"/>
    </location>
</feature>
<dbReference type="SMART" id="SM00347">
    <property type="entry name" value="HTH_MARR"/>
    <property type="match status" value="1"/>
</dbReference>
<dbReference type="RefSeq" id="WP_239559458.1">
    <property type="nucleotide sequence ID" value="NZ_JAFBBP010000001.1"/>
</dbReference>
<evidence type="ECO:0000259" key="2">
    <source>
        <dbReference type="PROSITE" id="PS50995"/>
    </source>
</evidence>